<evidence type="ECO:0000313" key="3">
    <source>
        <dbReference type="Ensembl" id="ENSDCDP00010040284.1"/>
    </source>
</evidence>
<feature type="region of interest" description="Disordered" evidence="1">
    <location>
        <begin position="284"/>
        <end position="309"/>
    </location>
</feature>
<reference evidence="3" key="3">
    <citation type="submission" date="2025-09" db="UniProtKB">
        <authorList>
            <consortium name="Ensembl"/>
        </authorList>
    </citation>
    <scope>IDENTIFICATION</scope>
</reference>
<evidence type="ECO:0000313" key="4">
    <source>
        <dbReference type="Proteomes" id="UP000694580"/>
    </source>
</evidence>
<evidence type="ECO:0000256" key="1">
    <source>
        <dbReference type="SAM" id="MobiDB-lite"/>
    </source>
</evidence>
<dbReference type="Proteomes" id="UP000694580">
    <property type="component" value="Chromosome 19"/>
</dbReference>
<reference evidence="3" key="2">
    <citation type="submission" date="2025-08" db="UniProtKB">
        <authorList>
            <consortium name="Ensembl"/>
        </authorList>
    </citation>
    <scope>IDENTIFICATION</scope>
</reference>
<feature type="compositionally biased region" description="Basic and acidic residues" evidence="1">
    <location>
        <begin position="223"/>
        <end position="232"/>
    </location>
</feature>
<feature type="region of interest" description="Disordered" evidence="1">
    <location>
        <begin position="247"/>
        <end position="270"/>
    </location>
</feature>
<feature type="region of interest" description="Disordered" evidence="1">
    <location>
        <begin position="209"/>
        <end position="232"/>
    </location>
</feature>
<dbReference type="GO" id="GO:0005634">
    <property type="term" value="C:nucleus"/>
    <property type="evidence" value="ECO:0007669"/>
    <property type="project" value="TreeGrafter"/>
</dbReference>
<feature type="compositionally biased region" description="Basic and acidic residues" evidence="1">
    <location>
        <begin position="299"/>
        <end position="309"/>
    </location>
</feature>
<proteinExistence type="predicted"/>
<feature type="domain" description="SET" evidence="2">
    <location>
        <begin position="1"/>
        <end position="118"/>
    </location>
</feature>
<dbReference type="GO" id="GO:0005700">
    <property type="term" value="C:polytene chromosome"/>
    <property type="evidence" value="ECO:0007669"/>
    <property type="project" value="TreeGrafter"/>
</dbReference>
<name>A0AAY4D579_9TELE</name>
<dbReference type="Ensembl" id="ENSDCDT00010050147.1">
    <property type="protein sequence ID" value="ENSDCDP00010040284.1"/>
    <property type="gene ID" value="ENSDCDG00010025756.1"/>
</dbReference>
<dbReference type="InterPro" id="IPR046341">
    <property type="entry name" value="SET_dom_sf"/>
</dbReference>
<dbReference type="AlphaFoldDB" id="A0AAY4D579"/>
<dbReference type="InterPro" id="IPR001214">
    <property type="entry name" value="SET_dom"/>
</dbReference>
<organism evidence="3 4">
    <name type="scientific">Denticeps clupeoides</name>
    <name type="common">denticle herring</name>
    <dbReference type="NCBI Taxonomy" id="299321"/>
    <lineage>
        <taxon>Eukaryota</taxon>
        <taxon>Metazoa</taxon>
        <taxon>Chordata</taxon>
        <taxon>Craniata</taxon>
        <taxon>Vertebrata</taxon>
        <taxon>Euteleostomi</taxon>
        <taxon>Actinopterygii</taxon>
        <taxon>Neopterygii</taxon>
        <taxon>Teleostei</taxon>
        <taxon>Clupei</taxon>
        <taxon>Clupeiformes</taxon>
        <taxon>Denticipitoidei</taxon>
        <taxon>Denticipitidae</taxon>
        <taxon>Denticeps</taxon>
    </lineage>
</organism>
<dbReference type="PROSITE" id="PS50280">
    <property type="entry name" value="SET"/>
    <property type="match status" value="1"/>
</dbReference>
<dbReference type="SMART" id="SM00317">
    <property type="entry name" value="SET"/>
    <property type="match status" value="1"/>
</dbReference>
<accession>A0AAY4D579</accession>
<reference evidence="3 4" key="1">
    <citation type="submission" date="2020-06" db="EMBL/GenBank/DDBJ databases">
        <authorList>
            <consortium name="Wellcome Sanger Institute Data Sharing"/>
        </authorList>
    </citation>
    <scope>NUCLEOTIDE SEQUENCE [LARGE SCALE GENOMIC DNA]</scope>
</reference>
<dbReference type="SUPFAM" id="SSF82199">
    <property type="entry name" value="SET domain"/>
    <property type="match status" value="1"/>
</dbReference>
<dbReference type="GO" id="GO:0006357">
    <property type="term" value="P:regulation of transcription by RNA polymerase II"/>
    <property type="evidence" value="ECO:0007669"/>
    <property type="project" value="TreeGrafter"/>
</dbReference>
<evidence type="ECO:0000259" key="2">
    <source>
        <dbReference type="PROSITE" id="PS50280"/>
    </source>
</evidence>
<protein>
    <recommendedName>
        <fullName evidence="2">SET domain-containing protein</fullName>
    </recommendedName>
</protein>
<dbReference type="Gene3D" id="2.170.270.10">
    <property type="entry name" value="SET domain"/>
    <property type="match status" value="1"/>
</dbReference>
<dbReference type="GO" id="GO:0042799">
    <property type="term" value="F:histone H4K20 methyltransferase activity"/>
    <property type="evidence" value="ECO:0007669"/>
    <property type="project" value="TreeGrafter"/>
</dbReference>
<feature type="compositionally biased region" description="Basic and acidic residues" evidence="1">
    <location>
        <begin position="261"/>
        <end position="270"/>
    </location>
</feature>
<dbReference type="GeneTree" id="ENSGT01020000230590"/>
<dbReference type="PANTHER" id="PTHR46167:SF1">
    <property type="entry name" value="N-LYSINE METHYLTRANSFERASE KMT5A"/>
    <property type="match status" value="1"/>
</dbReference>
<gene>
    <name evidence="3" type="primary">MLST8</name>
</gene>
<sequence>MWVVIHKLGRGVFAESDIFKGDFILEYRGDLIDPEESKRRRRIYHNSLKGFMFDFIWHGKFWTIDAARDDGTLGRLVNDDHINPNCKMKRIMVEGKPHLCLFALKDITPGDEIRYNYGDADCPWRNQEERSGMEGASNCPRSENASEKDLHYTQSSLDNCTLNNQETISGVDRANIFPKSDGTSEDIQHSTDCSQVETFHIQETIKGMNQASNCPKSDGASEDNQHCTDSPQHDSIFHIQETIKGMNQASNCPKSDGASEDNQHCTDSPQHDSIFHIQETIKGTNQASNCPKSDGASEDNQHCTDNSQHDSIFHIQV</sequence>
<dbReference type="InterPro" id="IPR051760">
    <property type="entry name" value="KMT5A"/>
</dbReference>
<dbReference type="Pfam" id="PF00856">
    <property type="entry name" value="SET"/>
    <property type="match status" value="1"/>
</dbReference>
<dbReference type="PANTHER" id="PTHR46167">
    <property type="entry name" value="N-LYSINE METHYLTRANSFERASE KMT5A"/>
    <property type="match status" value="1"/>
</dbReference>
<dbReference type="GO" id="GO:0043516">
    <property type="term" value="P:regulation of DNA damage response, signal transduction by p53 class mediator"/>
    <property type="evidence" value="ECO:0007669"/>
    <property type="project" value="TreeGrafter"/>
</dbReference>
<feature type="region of interest" description="Disordered" evidence="1">
    <location>
        <begin position="129"/>
        <end position="150"/>
    </location>
</feature>
<keyword evidence="4" id="KW-1185">Reference proteome</keyword>